<accession>A0AAD7DEA6</accession>
<dbReference type="EMBL" id="JARKIE010000073">
    <property type="protein sequence ID" value="KAJ7689271.1"/>
    <property type="molecule type" value="Genomic_DNA"/>
</dbReference>
<proteinExistence type="predicted"/>
<keyword evidence="1" id="KW-0732">Signal</keyword>
<gene>
    <name evidence="2" type="ORF">B0H17DRAFT_1202395</name>
</gene>
<dbReference type="AlphaFoldDB" id="A0AAD7DEA6"/>
<feature type="chain" id="PRO_5042139895" evidence="1">
    <location>
        <begin position="25"/>
        <end position="136"/>
    </location>
</feature>
<organism evidence="2 3">
    <name type="scientific">Mycena rosella</name>
    <name type="common">Pink bonnet</name>
    <name type="synonym">Agaricus rosellus</name>
    <dbReference type="NCBI Taxonomy" id="1033263"/>
    <lineage>
        <taxon>Eukaryota</taxon>
        <taxon>Fungi</taxon>
        <taxon>Dikarya</taxon>
        <taxon>Basidiomycota</taxon>
        <taxon>Agaricomycotina</taxon>
        <taxon>Agaricomycetes</taxon>
        <taxon>Agaricomycetidae</taxon>
        <taxon>Agaricales</taxon>
        <taxon>Marasmiineae</taxon>
        <taxon>Mycenaceae</taxon>
        <taxon>Mycena</taxon>
    </lineage>
</organism>
<protein>
    <submittedName>
        <fullName evidence="2">Uncharacterized protein</fullName>
    </submittedName>
</protein>
<sequence length="136" mass="14997">MLLLKKSSLLLAVMLVHLKVHILARILSSTEPVTLSQAVNAIGAFFCNDISWTDGCAHWTNLVSNRCYTLDAEHQDQVSSFGPDSGNACRLYDDYHCSSGNSIYIVYPGSGDLRTLYYDPAQTDTVNDNVNSFLCV</sequence>
<evidence type="ECO:0000256" key="1">
    <source>
        <dbReference type="SAM" id="SignalP"/>
    </source>
</evidence>
<reference evidence="2" key="1">
    <citation type="submission" date="2023-03" db="EMBL/GenBank/DDBJ databases">
        <title>Massive genome expansion in bonnet fungi (Mycena s.s.) driven by repeated elements and novel gene families across ecological guilds.</title>
        <authorList>
            <consortium name="Lawrence Berkeley National Laboratory"/>
            <person name="Harder C.B."/>
            <person name="Miyauchi S."/>
            <person name="Viragh M."/>
            <person name="Kuo A."/>
            <person name="Thoen E."/>
            <person name="Andreopoulos B."/>
            <person name="Lu D."/>
            <person name="Skrede I."/>
            <person name="Drula E."/>
            <person name="Henrissat B."/>
            <person name="Morin E."/>
            <person name="Kohler A."/>
            <person name="Barry K."/>
            <person name="LaButti K."/>
            <person name="Morin E."/>
            <person name="Salamov A."/>
            <person name="Lipzen A."/>
            <person name="Mereny Z."/>
            <person name="Hegedus B."/>
            <person name="Baldrian P."/>
            <person name="Stursova M."/>
            <person name="Weitz H."/>
            <person name="Taylor A."/>
            <person name="Grigoriev I.V."/>
            <person name="Nagy L.G."/>
            <person name="Martin F."/>
            <person name="Kauserud H."/>
        </authorList>
    </citation>
    <scope>NUCLEOTIDE SEQUENCE</scope>
    <source>
        <strain evidence="2">CBHHK067</strain>
    </source>
</reference>
<comment type="caution">
    <text evidence="2">The sequence shown here is derived from an EMBL/GenBank/DDBJ whole genome shotgun (WGS) entry which is preliminary data.</text>
</comment>
<feature type="signal peptide" evidence="1">
    <location>
        <begin position="1"/>
        <end position="24"/>
    </location>
</feature>
<dbReference type="Proteomes" id="UP001221757">
    <property type="component" value="Unassembled WGS sequence"/>
</dbReference>
<name>A0AAD7DEA6_MYCRO</name>
<keyword evidence="3" id="KW-1185">Reference proteome</keyword>
<evidence type="ECO:0000313" key="2">
    <source>
        <dbReference type="EMBL" id="KAJ7689271.1"/>
    </source>
</evidence>
<evidence type="ECO:0000313" key="3">
    <source>
        <dbReference type="Proteomes" id="UP001221757"/>
    </source>
</evidence>